<sequence length="267" mass="29583">MGAVSTSHLSSLGFTPDRIRAALADGRLRKVSRGWYAGPETHAWELEALAGGGRVGCLSGCQLHGLWTPQHAEPHVIIGRGSACLRTSWHRSPLGLPRTALFPLTECLTQVIRHHTPEEALMVLESAVQKALLSDDDAHALIREASVHKRRTLQFFDGRAGSGSETRVRLFLQQHRFNVRPQQKIAGVGAVDLLVGKSLIIECDSAAHHTDHREDRRRDLAARELGYSTVRLSYSQIHRTWSKTQAKVLRILRTGKHLAPPSPLPEQ</sequence>
<organism evidence="2 3">
    <name type="scientific">Tessaracoccus lapidicaptus</name>
    <dbReference type="NCBI Taxonomy" id="1427523"/>
    <lineage>
        <taxon>Bacteria</taxon>
        <taxon>Bacillati</taxon>
        <taxon>Actinomycetota</taxon>
        <taxon>Actinomycetes</taxon>
        <taxon>Propionibacteriales</taxon>
        <taxon>Propionibacteriaceae</taxon>
        <taxon>Tessaracoccus</taxon>
    </lineage>
</organism>
<dbReference type="AlphaFoldDB" id="A0A1C0AHM5"/>
<evidence type="ECO:0000259" key="1">
    <source>
        <dbReference type="Pfam" id="PF04480"/>
    </source>
</evidence>
<dbReference type="Gene3D" id="3.40.960.10">
    <property type="entry name" value="VSR Endonuclease"/>
    <property type="match status" value="1"/>
</dbReference>
<reference evidence="3" key="1">
    <citation type="submission" date="2016-07" db="EMBL/GenBank/DDBJ databases">
        <authorList>
            <person name="Florea S."/>
            <person name="Webb J.S."/>
            <person name="Jaromczyk J."/>
            <person name="Schardl C.L."/>
        </authorList>
    </citation>
    <scope>NUCLEOTIDE SEQUENCE [LARGE SCALE GENOMIC DNA]</scope>
    <source>
        <strain evidence="3">IPBSL-7</strain>
    </source>
</reference>
<dbReference type="EMBL" id="MBQD01000026">
    <property type="protein sequence ID" value="OCL31510.1"/>
    <property type="molecule type" value="Genomic_DNA"/>
</dbReference>
<dbReference type="Proteomes" id="UP000093501">
    <property type="component" value="Unassembled WGS sequence"/>
</dbReference>
<gene>
    <name evidence="2" type="ORF">BCR15_09950</name>
</gene>
<keyword evidence="3" id="KW-1185">Reference proteome</keyword>
<name>A0A1C0AHM5_9ACTN</name>
<protein>
    <recommendedName>
        <fullName evidence="1">DUF559 domain-containing protein</fullName>
    </recommendedName>
</protein>
<feature type="domain" description="DUF559" evidence="1">
    <location>
        <begin position="175"/>
        <end position="252"/>
    </location>
</feature>
<evidence type="ECO:0000313" key="3">
    <source>
        <dbReference type="Proteomes" id="UP000093501"/>
    </source>
</evidence>
<dbReference type="Pfam" id="PF04480">
    <property type="entry name" value="DUF559"/>
    <property type="match status" value="1"/>
</dbReference>
<accession>A0A1C0AHM5</accession>
<dbReference type="InterPro" id="IPR007569">
    <property type="entry name" value="DUF559"/>
</dbReference>
<evidence type="ECO:0000313" key="2">
    <source>
        <dbReference type="EMBL" id="OCL31510.1"/>
    </source>
</evidence>
<proteinExistence type="predicted"/>
<comment type="caution">
    <text evidence="2">The sequence shown here is derived from an EMBL/GenBank/DDBJ whole genome shotgun (WGS) entry which is preliminary data.</text>
</comment>